<dbReference type="KEGG" id="mshj:MSHI_32020"/>
<evidence type="ECO:0000313" key="2">
    <source>
        <dbReference type="Proteomes" id="UP000467236"/>
    </source>
</evidence>
<dbReference type="OrthoDB" id="3422701at2"/>
<dbReference type="Pfam" id="PF09995">
    <property type="entry name" value="MPAB_Lcp_cat"/>
    <property type="match status" value="1"/>
</dbReference>
<name>A0A7I7MT73_9MYCO</name>
<dbReference type="PANTHER" id="PTHR36151">
    <property type="entry name" value="BLR2777 PROTEIN"/>
    <property type="match status" value="1"/>
</dbReference>
<dbReference type="EMBL" id="AP022575">
    <property type="protein sequence ID" value="BBX75296.1"/>
    <property type="molecule type" value="Genomic_DNA"/>
</dbReference>
<dbReference type="AlphaFoldDB" id="A0A7I7MT73"/>
<proteinExistence type="predicted"/>
<evidence type="ECO:0000313" key="1">
    <source>
        <dbReference type="EMBL" id="BBX75296.1"/>
    </source>
</evidence>
<accession>A0A7I7MT73</accession>
<dbReference type="PANTHER" id="PTHR36151:SF3">
    <property type="entry name" value="ER-BOUND OXYGENASE MPAB_MPAB'_RUBBER OXYGENASE CATALYTIC DOMAIN-CONTAINING PROTEIN"/>
    <property type="match status" value="1"/>
</dbReference>
<protein>
    <submittedName>
        <fullName evidence="1">Uncharacterized protein</fullName>
    </submittedName>
</protein>
<dbReference type="InterPro" id="IPR018713">
    <property type="entry name" value="MPAB/Lcp_cat_dom"/>
</dbReference>
<sequence>MVMHQTVQRPIPHVERPIADPARPRPGGRRRRIAADRGLMGVALLAGPANVIMELALPAVGYGVLESRVESGRIDRHPIKRARTTFTYLAVAVAGTDAQKAAFRRAVNGAHAQVHSTPDSPVSYNAFDPDLQLWVAACLYKGAVDVHRVFVGEMDEEEADRRYREGMALATTLQVPPQMWPPDRAAFDRYWQESLERVHIDDAVRDYLYPIAVSRINGMPLPGPVRRLSESLALLITTGFLPQRFRDEMRLPWDDVKQRRFDRLMAVVGAVNRALPHCVREFPFNLMLWDLDRRIRTGRPLV</sequence>
<dbReference type="Proteomes" id="UP000467236">
    <property type="component" value="Chromosome"/>
</dbReference>
<organism evidence="1 2">
    <name type="scientific">Mycobacterium shinjukuense</name>
    <dbReference type="NCBI Taxonomy" id="398694"/>
    <lineage>
        <taxon>Bacteria</taxon>
        <taxon>Bacillati</taxon>
        <taxon>Actinomycetota</taxon>
        <taxon>Actinomycetes</taxon>
        <taxon>Mycobacteriales</taxon>
        <taxon>Mycobacteriaceae</taxon>
        <taxon>Mycobacterium</taxon>
    </lineage>
</organism>
<gene>
    <name evidence="1" type="ORF">MSHI_32020</name>
</gene>
<keyword evidence="2" id="KW-1185">Reference proteome</keyword>
<dbReference type="GO" id="GO:0016491">
    <property type="term" value="F:oxidoreductase activity"/>
    <property type="evidence" value="ECO:0007669"/>
    <property type="project" value="InterPro"/>
</dbReference>
<reference evidence="1 2" key="1">
    <citation type="journal article" date="2019" name="Emerg. Microbes Infect.">
        <title>Comprehensive subspecies identification of 175 nontuberculous mycobacteria species based on 7547 genomic profiles.</title>
        <authorList>
            <person name="Matsumoto Y."/>
            <person name="Kinjo T."/>
            <person name="Motooka D."/>
            <person name="Nabeya D."/>
            <person name="Jung N."/>
            <person name="Uechi K."/>
            <person name="Horii T."/>
            <person name="Iida T."/>
            <person name="Fujita J."/>
            <person name="Nakamura S."/>
        </authorList>
    </citation>
    <scope>NUCLEOTIDE SEQUENCE [LARGE SCALE GENOMIC DNA]</scope>
    <source>
        <strain evidence="1 2">JCM 14233</strain>
    </source>
</reference>
<dbReference type="RefSeq" id="WP_083045723.1">
    <property type="nucleotide sequence ID" value="NZ_AP022575.1"/>
</dbReference>